<dbReference type="CDD" id="cd00586">
    <property type="entry name" value="4HBT"/>
    <property type="match status" value="1"/>
</dbReference>
<evidence type="ECO:0000256" key="1">
    <source>
        <dbReference type="ARBA" id="ARBA00005953"/>
    </source>
</evidence>
<keyword evidence="2 3" id="KW-0378">Hydrolase</keyword>
<dbReference type="EMBL" id="FOOC01000001">
    <property type="protein sequence ID" value="SFF25450.1"/>
    <property type="molecule type" value="Genomic_DNA"/>
</dbReference>
<dbReference type="SUPFAM" id="SSF54637">
    <property type="entry name" value="Thioesterase/thiol ester dehydrase-isomerase"/>
    <property type="match status" value="1"/>
</dbReference>
<dbReference type="PANTHER" id="PTHR31793:SF27">
    <property type="entry name" value="NOVEL THIOESTERASE SUPERFAMILY DOMAIN AND SAPOSIN A-TYPE DOMAIN CONTAINING PROTEIN (0610012H03RIK)"/>
    <property type="match status" value="1"/>
</dbReference>
<dbReference type="AlphaFoldDB" id="A0A1I2H7Y4"/>
<evidence type="ECO:0000313" key="3">
    <source>
        <dbReference type="EMBL" id="SFF25450.1"/>
    </source>
</evidence>
<comment type="similarity">
    <text evidence="1">Belongs to the 4-hydroxybenzoyl-CoA thioesterase family.</text>
</comment>
<dbReference type="InterPro" id="IPR006684">
    <property type="entry name" value="YbgC/YbaW"/>
</dbReference>
<evidence type="ECO:0000313" key="4">
    <source>
        <dbReference type="Proteomes" id="UP000199771"/>
    </source>
</evidence>
<dbReference type="InterPro" id="IPR029069">
    <property type="entry name" value="HotDog_dom_sf"/>
</dbReference>
<dbReference type="Gene3D" id="3.10.129.10">
    <property type="entry name" value="Hotdog Thioesterase"/>
    <property type="match status" value="1"/>
</dbReference>
<accession>A0A1I2H7Y4</accession>
<dbReference type="Proteomes" id="UP000199771">
    <property type="component" value="Unassembled WGS sequence"/>
</dbReference>
<sequence length="153" mass="17260">MSQGFRYYLRVRYGECDAQKVVFNARYGDYVDLATTEFLRALGYGAQLIDGRLDYQLVRQTLEWRAPARFDDVLEVQVRCTHVGTTSFVLETEFRIAGHHALCARAETVYVLIDAQGKTPVPAQLRDDLLRGCTAITDHAGWGTARIPTGRDT</sequence>
<dbReference type="GO" id="GO:0047617">
    <property type="term" value="F:fatty acyl-CoA hydrolase activity"/>
    <property type="evidence" value="ECO:0007669"/>
    <property type="project" value="TreeGrafter"/>
</dbReference>
<dbReference type="RefSeq" id="WP_091530259.1">
    <property type="nucleotide sequence ID" value="NZ_FOOC01000001.1"/>
</dbReference>
<dbReference type="PIRSF" id="PIRSF003230">
    <property type="entry name" value="YbgC"/>
    <property type="match status" value="1"/>
</dbReference>
<proteinExistence type="inferred from homology"/>
<reference evidence="3 4" key="1">
    <citation type="submission" date="2016-10" db="EMBL/GenBank/DDBJ databases">
        <authorList>
            <person name="de Groot N.N."/>
        </authorList>
    </citation>
    <scope>NUCLEOTIDE SEQUENCE [LARGE SCALE GENOMIC DNA]</scope>
    <source>
        <strain evidence="3 4">DSM 23609</strain>
    </source>
</reference>
<keyword evidence="4" id="KW-1185">Reference proteome</keyword>
<dbReference type="Pfam" id="PF13279">
    <property type="entry name" value="4HBT_2"/>
    <property type="match status" value="1"/>
</dbReference>
<dbReference type="InterPro" id="IPR050563">
    <property type="entry name" value="4-hydroxybenzoyl-CoA_TE"/>
</dbReference>
<dbReference type="NCBIfam" id="TIGR00051">
    <property type="entry name" value="YbgC/FadM family acyl-CoA thioesterase"/>
    <property type="match status" value="1"/>
</dbReference>
<dbReference type="OrthoDB" id="9799036at2"/>
<evidence type="ECO:0000256" key="2">
    <source>
        <dbReference type="ARBA" id="ARBA00022801"/>
    </source>
</evidence>
<name>A0A1I2H7Y4_9GAMM</name>
<protein>
    <submittedName>
        <fullName evidence="3">Acyl-CoA thioester hydrolase</fullName>
    </submittedName>
</protein>
<gene>
    <name evidence="3" type="ORF">SAMN04488120_101200</name>
</gene>
<organism evidence="3 4">
    <name type="scientific">Fontimonas thermophila</name>
    <dbReference type="NCBI Taxonomy" id="1076937"/>
    <lineage>
        <taxon>Bacteria</taxon>
        <taxon>Pseudomonadati</taxon>
        <taxon>Pseudomonadota</taxon>
        <taxon>Gammaproteobacteria</taxon>
        <taxon>Nevskiales</taxon>
        <taxon>Nevskiaceae</taxon>
        <taxon>Fontimonas</taxon>
    </lineage>
</organism>
<dbReference type="PANTHER" id="PTHR31793">
    <property type="entry name" value="4-HYDROXYBENZOYL-COA THIOESTERASE FAMILY MEMBER"/>
    <property type="match status" value="1"/>
</dbReference>
<dbReference type="STRING" id="1076937.SAMN04488120_101200"/>